<dbReference type="GO" id="GO:0016837">
    <property type="term" value="F:carbon-oxygen lyase activity, acting on polysaccharides"/>
    <property type="evidence" value="ECO:0007669"/>
    <property type="project" value="TreeGrafter"/>
</dbReference>
<organism evidence="7 8">
    <name type="scientific">Arthrobacter agilis</name>
    <dbReference type="NCBI Taxonomy" id="37921"/>
    <lineage>
        <taxon>Bacteria</taxon>
        <taxon>Bacillati</taxon>
        <taxon>Actinomycetota</taxon>
        <taxon>Actinomycetes</taxon>
        <taxon>Micrococcales</taxon>
        <taxon>Micrococcaceae</taxon>
        <taxon>Arthrobacter</taxon>
    </lineage>
</organism>
<dbReference type="PANTHER" id="PTHR40088">
    <property type="entry name" value="PECTATE LYASE (EUROFUNG)"/>
    <property type="match status" value="1"/>
</dbReference>
<dbReference type="Pfam" id="PF13229">
    <property type="entry name" value="Beta_helix"/>
    <property type="match status" value="1"/>
</dbReference>
<reference evidence="7 8" key="1">
    <citation type="submission" date="2017-11" db="EMBL/GenBank/DDBJ databases">
        <title>Draft genome of Arthrobacter agilis strain UMCV2, a plant growth-promoting rhizobacterium and biocontrol capacity of phytopathogenic fungi.</title>
        <authorList>
            <person name="Martinez-Camara R."/>
            <person name="Santoyo G."/>
            <person name="Moreno-Hagelsieb G."/>
            <person name="Valencia-Cantero E."/>
        </authorList>
    </citation>
    <scope>NUCLEOTIDE SEQUENCE [LARGE SCALE GENOMIC DNA]</scope>
    <source>
        <strain evidence="7 8">UMCV2</strain>
    </source>
</reference>
<dbReference type="Gene3D" id="2.160.20.10">
    <property type="entry name" value="Single-stranded right-handed beta-helix, Pectin lyase-like"/>
    <property type="match status" value="1"/>
</dbReference>
<feature type="region of interest" description="Disordered" evidence="4">
    <location>
        <begin position="16"/>
        <end position="55"/>
    </location>
</feature>
<evidence type="ECO:0000256" key="2">
    <source>
        <dbReference type="ARBA" id="ARBA00022525"/>
    </source>
</evidence>
<evidence type="ECO:0000313" key="7">
    <source>
        <dbReference type="EMBL" id="AUZ86817.1"/>
    </source>
</evidence>
<dbReference type="InterPro" id="IPR006626">
    <property type="entry name" value="PbH1"/>
</dbReference>
<dbReference type="GO" id="GO:0005576">
    <property type="term" value="C:extracellular region"/>
    <property type="evidence" value="ECO:0007669"/>
    <property type="project" value="UniProtKB-SubCell"/>
</dbReference>
<evidence type="ECO:0000259" key="6">
    <source>
        <dbReference type="Pfam" id="PF13229"/>
    </source>
</evidence>
<comment type="subcellular location">
    <subcellularLocation>
        <location evidence="1">Secreted</location>
    </subcellularLocation>
</comment>
<dbReference type="InterPro" id="IPR011050">
    <property type="entry name" value="Pectin_lyase_fold/virulence"/>
</dbReference>
<name>A0A2L0UC70_9MICC</name>
<dbReference type="Proteomes" id="UP000239187">
    <property type="component" value="Chromosome"/>
</dbReference>
<evidence type="ECO:0008006" key="9">
    <source>
        <dbReference type="Google" id="ProtNLM"/>
    </source>
</evidence>
<feature type="domain" description="Right handed beta helix" evidence="6">
    <location>
        <begin position="395"/>
        <end position="553"/>
    </location>
</feature>
<evidence type="ECO:0000259" key="5">
    <source>
        <dbReference type="Pfam" id="PF07602"/>
    </source>
</evidence>
<dbReference type="SUPFAM" id="SSF51126">
    <property type="entry name" value="Pectin lyase-like"/>
    <property type="match status" value="1"/>
</dbReference>
<feature type="compositionally biased region" description="Basic and acidic residues" evidence="4">
    <location>
        <begin position="33"/>
        <end position="42"/>
    </location>
</feature>
<evidence type="ECO:0000256" key="3">
    <source>
        <dbReference type="ARBA" id="ARBA00022729"/>
    </source>
</evidence>
<protein>
    <recommendedName>
        <fullName evidence="9">Right handed beta helix domain-containing protein</fullName>
    </recommendedName>
</protein>
<evidence type="ECO:0000256" key="1">
    <source>
        <dbReference type="ARBA" id="ARBA00004613"/>
    </source>
</evidence>
<dbReference type="AlphaFoldDB" id="A0A2L0UC70"/>
<dbReference type="InterPro" id="IPR012334">
    <property type="entry name" value="Pectin_lyas_fold"/>
</dbReference>
<dbReference type="SMART" id="SM00710">
    <property type="entry name" value="PbH1"/>
    <property type="match status" value="7"/>
</dbReference>
<feature type="domain" description="DUF1565" evidence="5">
    <location>
        <begin position="196"/>
        <end position="236"/>
    </location>
</feature>
<evidence type="ECO:0000313" key="8">
    <source>
        <dbReference type="Proteomes" id="UP000239187"/>
    </source>
</evidence>
<dbReference type="EMBL" id="CP024915">
    <property type="protein sequence ID" value="AUZ86817.1"/>
    <property type="molecule type" value="Genomic_DNA"/>
</dbReference>
<accession>A0A2L0UC70</accession>
<keyword evidence="3" id="KW-0732">Signal</keyword>
<evidence type="ECO:0000256" key="4">
    <source>
        <dbReference type="SAM" id="MobiDB-lite"/>
    </source>
</evidence>
<sequence>MTIFCPVKSMGAFASSVGDDPASSGTGPSAGGPHDKPTDRRGQGVLPGTGTGRHRSLEPFCRLGWGGGGHIDHGPFHAVTSDAKREFMMEQNRPLSGRRLTCRAVALGSVVLLSACVLPSAQDPSGTGAVVPGAAGTGGIWVSSGRVASTSDSFFTQSLGFQAGSSPATSAPTAGAAPLGTTSYAVPGDAIFVAGNGNDDSRGTQDAPLKTIKAAISQARSGQTVVLRGGTYPEAVKIPTTKQITLQAFPQEEVWLDGSVPVFDFEQDGPAFVADGWTAEFDASPTYSWGNEDGTTPGWTFVDPAYPMASHPDQVWIDGTAQRQVGSLGELGADSFYVDYDGNRLFLGSDPAGKDVRASSLAKAISIQSEGSAVKGIGVRRFSPSVPHMAAVTLESSDIAVENVIIEQTSTTGLAVSGTNARLENITLTQNGMLGASATYADGLSATNLDVTDNNTEGFNHSPAAGGVKIGRTRTVHIRDSNFSANNGTGLWFDESSFDLTVSGNEIVGNSGHGLSVEISARVVVADNVVAENTGHGLKINNTSDVEVWNNSFISNGRPINIVQDARRASDRRTPGHDPRQHFPDPLMTWINGSIDLRNNVITGTTANCLLCVEDYSHQMSAEEMEIATSGNVLHRSSGTSPAWLVIWSRGREEPAVFTTLGRFRNATGQAKHDMELTGDAIADPTTFRVSDTVRSSVVAEPLPDRIAALLRVPSGSLLVGPVG</sequence>
<dbReference type="InterPro" id="IPR052052">
    <property type="entry name" value="Polysaccharide_Lyase_9"/>
</dbReference>
<gene>
    <name evidence="7" type="ORF">CVO76_03550</name>
</gene>
<dbReference type="Pfam" id="PF07602">
    <property type="entry name" value="DUF1565"/>
    <property type="match status" value="1"/>
</dbReference>
<dbReference type="InterPro" id="IPR011459">
    <property type="entry name" value="DUF1565"/>
</dbReference>
<dbReference type="PANTHER" id="PTHR40088:SF2">
    <property type="entry name" value="SECRETED SUGAR HYDROLASE"/>
    <property type="match status" value="1"/>
</dbReference>
<keyword evidence="2" id="KW-0964">Secreted</keyword>
<proteinExistence type="predicted"/>
<dbReference type="InterPro" id="IPR039448">
    <property type="entry name" value="Beta_helix"/>
</dbReference>